<dbReference type="InterPro" id="IPR002347">
    <property type="entry name" value="SDR_fam"/>
</dbReference>
<dbReference type="EMBL" id="ANHY01000010">
    <property type="protein sequence ID" value="EKV30027.1"/>
    <property type="molecule type" value="Genomic_DNA"/>
</dbReference>
<dbReference type="InterPro" id="IPR057326">
    <property type="entry name" value="KR_dom"/>
</dbReference>
<dbReference type="NCBIfam" id="NF005495">
    <property type="entry name" value="PRK07109.1"/>
    <property type="match status" value="1"/>
</dbReference>
<dbReference type="PANTHER" id="PTHR44196">
    <property type="entry name" value="DEHYDROGENASE/REDUCTASE SDR FAMILY MEMBER 7B"/>
    <property type="match status" value="1"/>
</dbReference>
<dbReference type="Proteomes" id="UP000009881">
    <property type="component" value="Unassembled WGS sequence"/>
</dbReference>
<proteinExistence type="inferred from homology"/>
<keyword evidence="4" id="KW-0812">Transmembrane</keyword>
<feature type="domain" description="Ketoreductase" evidence="5">
    <location>
        <begin position="14"/>
        <end position="200"/>
    </location>
</feature>
<gene>
    <name evidence="6" type="ORF">C882_0108</name>
</gene>
<keyword evidence="4" id="KW-1133">Transmembrane helix</keyword>
<dbReference type="AlphaFoldDB" id="K9GXN5"/>
<keyword evidence="7" id="KW-1185">Reference proteome</keyword>
<evidence type="ECO:0000256" key="2">
    <source>
        <dbReference type="ARBA" id="ARBA00023002"/>
    </source>
</evidence>
<keyword evidence="2" id="KW-0560">Oxidoreductase</keyword>
<dbReference type="PANTHER" id="PTHR44196:SF1">
    <property type="entry name" value="DEHYDROGENASE_REDUCTASE SDR FAMILY MEMBER 7B"/>
    <property type="match status" value="1"/>
</dbReference>
<dbReference type="GO" id="GO:0016020">
    <property type="term" value="C:membrane"/>
    <property type="evidence" value="ECO:0007669"/>
    <property type="project" value="TreeGrafter"/>
</dbReference>
<dbReference type="STRING" id="1238182.C882_0108"/>
<evidence type="ECO:0000259" key="5">
    <source>
        <dbReference type="SMART" id="SM00822"/>
    </source>
</evidence>
<accession>K9GXN5</accession>
<dbReference type="eggNOG" id="COG4221">
    <property type="taxonomic scope" value="Bacteria"/>
</dbReference>
<dbReference type="GO" id="GO:0016491">
    <property type="term" value="F:oxidoreductase activity"/>
    <property type="evidence" value="ECO:0007669"/>
    <property type="project" value="UniProtKB-KW"/>
</dbReference>
<dbReference type="SUPFAM" id="SSF51735">
    <property type="entry name" value="NAD(P)-binding Rossmann-fold domains"/>
    <property type="match status" value="1"/>
</dbReference>
<dbReference type="Pfam" id="PF00106">
    <property type="entry name" value="adh_short"/>
    <property type="match status" value="1"/>
</dbReference>
<feature type="transmembrane region" description="Helical" evidence="4">
    <location>
        <begin position="318"/>
        <end position="335"/>
    </location>
</feature>
<dbReference type="RefSeq" id="WP_009540768.1">
    <property type="nucleotide sequence ID" value="NZ_ANHY01000010.1"/>
</dbReference>
<dbReference type="OrthoDB" id="9781689at2"/>
<evidence type="ECO:0000313" key="6">
    <source>
        <dbReference type="EMBL" id="EKV30027.1"/>
    </source>
</evidence>
<evidence type="ECO:0000313" key="7">
    <source>
        <dbReference type="Proteomes" id="UP000009881"/>
    </source>
</evidence>
<dbReference type="SMART" id="SM00822">
    <property type="entry name" value="PKS_KR"/>
    <property type="match status" value="1"/>
</dbReference>
<dbReference type="InterPro" id="IPR036291">
    <property type="entry name" value="NAD(P)-bd_dom_sf"/>
</dbReference>
<dbReference type="InterPro" id="IPR020904">
    <property type="entry name" value="Sc_DH/Rdtase_CS"/>
</dbReference>
<reference evidence="6 7" key="1">
    <citation type="journal article" date="2013" name="Genome Announc.">
        <title>Draft Genome Sequence of an Alphaproteobacterium, Caenispirillum salinarum AK4(T), Isolated from a Solar Saltern.</title>
        <authorList>
            <person name="Khatri I."/>
            <person name="Singh A."/>
            <person name="Korpole S."/>
            <person name="Pinnaka A.K."/>
            <person name="Subramanian S."/>
        </authorList>
    </citation>
    <scope>NUCLEOTIDE SEQUENCE [LARGE SCALE GENOMIC DNA]</scope>
    <source>
        <strain evidence="6 7">AK4</strain>
    </source>
</reference>
<evidence type="ECO:0000256" key="4">
    <source>
        <dbReference type="SAM" id="Phobius"/>
    </source>
</evidence>
<dbReference type="PRINTS" id="PR00081">
    <property type="entry name" value="GDHRDH"/>
</dbReference>
<evidence type="ECO:0000256" key="3">
    <source>
        <dbReference type="RuleBase" id="RU000363"/>
    </source>
</evidence>
<organism evidence="6 7">
    <name type="scientific">Caenispirillum salinarum AK4</name>
    <dbReference type="NCBI Taxonomy" id="1238182"/>
    <lineage>
        <taxon>Bacteria</taxon>
        <taxon>Pseudomonadati</taxon>
        <taxon>Pseudomonadota</taxon>
        <taxon>Alphaproteobacteria</taxon>
        <taxon>Rhodospirillales</taxon>
        <taxon>Novispirillaceae</taxon>
        <taxon>Caenispirillum</taxon>
    </lineage>
</organism>
<dbReference type="PRINTS" id="PR00080">
    <property type="entry name" value="SDRFAMILY"/>
</dbReference>
<evidence type="ECO:0000256" key="1">
    <source>
        <dbReference type="ARBA" id="ARBA00006484"/>
    </source>
</evidence>
<keyword evidence="4" id="KW-0472">Membrane</keyword>
<dbReference type="Gene3D" id="3.40.50.720">
    <property type="entry name" value="NAD(P)-binding Rossmann-like Domain"/>
    <property type="match status" value="1"/>
</dbReference>
<sequence>MTMGRIRLRPLRAQVMVITGATSGIGLATAMRAADAGARLVLAARNREPLERIAEVLRNKGHEARAVVCDVGNEDQVRHLEATAVDTFGRVDTWVNNAGISAYGTLADIPLAEQRRIFETDFWGVVHGSLAAARVMRRQEGGVIVNVGSVLSDRAIPLQVPYAAAKHAVKGFTDGLRMELLREGAPISVTLIKPTSIDTPYKDHAAAHLTREPTNPPPVYDADLVADAILHAATHRTRVLSVGGGARLMTLTRHLFPGLSDLVGAKVFGDLQVTDVPRGGGGRHQGLFRPVGRGRVHNTSEAYVRRFSTYLFWQKHKTSIFVGLLAAAGLAWLANRECERRERERHRSRWHLPRRRRKHRRRRLW</sequence>
<name>K9GXN5_9PROT</name>
<dbReference type="PROSITE" id="PS00061">
    <property type="entry name" value="ADH_SHORT"/>
    <property type="match status" value="1"/>
</dbReference>
<comment type="caution">
    <text evidence="6">The sequence shown here is derived from an EMBL/GenBank/DDBJ whole genome shotgun (WGS) entry which is preliminary data.</text>
</comment>
<comment type="similarity">
    <text evidence="1 3">Belongs to the short-chain dehydrogenases/reductases (SDR) family.</text>
</comment>
<protein>
    <submittedName>
        <fullName evidence="6">Short-chain dehydrogenase/reductase SDR</fullName>
    </submittedName>
</protein>